<protein>
    <submittedName>
        <fullName evidence="2">Uncharacterized protein</fullName>
    </submittedName>
</protein>
<keyword evidence="3" id="KW-1185">Reference proteome</keyword>
<evidence type="ECO:0000313" key="3">
    <source>
        <dbReference type="Proteomes" id="UP001054854"/>
    </source>
</evidence>
<organism evidence="2 3">
    <name type="scientific">Streptomyces hygroscopicus</name>
    <dbReference type="NCBI Taxonomy" id="1912"/>
    <lineage>
        <taxon>Bacteria</taxon>
        <taxon>Bacillati</taxon>
        <taxon>Actinomycetota</taxon>
        <taxon>Actinomycetes</taxon>
        <taxon>Kitasatosporales</taxon>
        <taxon>Streptomycetaceae</taxon>
        <taxon>Streptomyces</taxon>
        <taxon>Streptomyces violaceusniger group</taxon>
    </lineage>
</organism>
<sequence>MAQLKSTVYVQDPETRQTVELAAGTNPPARLAALVTNPAAWVDGKLPTAAKKAQASDGDQGNGQGDDSGDASASGDDNDEGTKPAATKRAARTPARGRKSADEGSS</sequence>
<feature type="compositionally biased region" description="Basic residues" evidence="1">
    <location>
        <begin position="89"/>
        <end position="98"/>
    </location>
</feature>
<gene>
    <name evidence="2" type="ORF">TPA0910_87750</name>
</gene>
<dbReference type="Proteomes" id="UP001054854">
    <property type="component" value="Unassembled WGS sequence"/>
</dbReference>
<feature type="region of interest" description="Disordered" evidence="1">
    <location>
        <begin position="46"/>
        <end position="106"/>
    </location>
</feature>
<dbReference type="EMBL" id="BNEK01000007">
    <property type="protein sequence ID" value="GHJ34342.1"/>
    <property type="molecule type" value="Genomic_DNA"/>
</dbReference>
<reference evidence="2" key="1">
    <citation type="submission" date="2024-05" db="EMBL/GenBank/DDBJ databases">
        <title>Whole genome shotgun sequence of Streptomyces hygroscopicus NBRC 113678.</title>
        <authorList>
            <person name="Komaki H."/>
            <person name="Tamura T."/>
        </authorList>
    </citation>
    <scope>NUCLEOTIDE SEQUENCE</scope>
    <source>
        <strain evidence="2">N11-34</strain>
    </source>
</reference>
<evidence type="ECO:0000313" key="2">
    <source>
        <dbReference type="EMBL" id="GHJ34342.1"/>
    </source>
</evidence>
<name>A0ABQ3UFF5_STRHY</name>
<evidence type="ECO:0000256" key="1">
    <source>
        <dbReference type="SAM" id="MobiDB-lite"/>
    </source>
</evidence>
<comment type="caution">
    <text evidence="2">The sequence shown here is derived from an EMBL/GenBank/DDBJ whole genome shotgun (WGS) entry which is preliminary data.</text>
</comment>
<dbReference type="RefSeq" id="WP_236260155.1">
    <property type="nucleotide sequence ID" value="NZ_BNEK01000007.1"/>
</dbReference>
<accession>A0ABQ3UFF5</accession>
<proteinExistence type="predicted"/>